<protein>
    <submittedName>
        <fullName evidence="1 3">Uncharacterized protein</fullName>
    </submittedName>
</protein>
<proteinExistence type="predicted"/>
<name>A0A183F9U4_HELPZ</name>
<reference evidence="3" key="2">
    <citation type="submission" date="2019-09" db="UniProtKB">
        <authorList>
            <consortium name="WormBaseParasite"/>
        </authorList>
    </citation>
    <scope>IDENTIFICATION</scope>
</reference>
<dbReference type="WBParaSite" id="HPBE_0000293601-mRNA-1">
    <property type="protein sequence ID" value="HPBE_0000293601-mRNA-1"/>
    <property type="gene ID" value="HPBE_0000293601"/>
</dbReference>
<gene>
    <name evidence="1" type="ORF">HPBE_LOCUS2937</name>
</gene>
<dbReference type="OrthoDB" id="5872449at2759"/>
<dbReference type="Pfam" id="PF03564">
    <property type="entry name" value="DUF1759"/>
    <property type="match status" value="1"/>
</dbReference>
<keyword evidence="2" id="KW-1185">Reference proteome</keyword>
<accession>A0A183F9U4</accession>
<evidence type="ECO:0000313" key="2">
    <source>
        <dbReference type="Proteomes" id="UP000050761"/>
    </source>
</evidence>
<dbReference type="AlphaFoldDB" id="A0A183F9U4"/>
<dbReference type="Proteomes" id="UP000050761">
    <property type="component" value="Unassembled WGS sequence"/>
</dbReference>
<reference evidence="1 2" key="1">
    <citation type="submission" date="2018-11" db="EMBL/GenBank/DDBJ databases">
        <authorList>
            <consortium name="Pathogen Informatics"/>
        </authorList>
    </citation>
    <scope>NUCLEOTIDE SEQUENCE [LARGE SCALE GENOMIC DNA]</scope>
</reference>
<dbReference type="InterPro" id="IPR005312">
    <property type="entry name" value="DUF1759"/>
</dbReference>
<evidence type="ECO:0000313" key="3">
    <source>
        <dbReference type="WBParaSite" id="HPBE_0000293601-mRNA-1"/>
    </source>
</evidence>
<sequence>MPTVGSVKAQITGAANALRTLVDATEESLSIPPSNITTGDIQAFPEFWELFATAVNNNTSVPTISKLLYLKGKLKGEAAKLIAPLNFSERNYEEAVKILIYTYARSELLRARLYDQIEAVPSGNDTPLGQRTTLCTIKALWIQLQKAGEQPASSGLMRIIRRKFPITTRRDAHKLRKRTDDWTVDELLTALDQVIDGKEGSHGRSRFAGVLSPIYLLSTTPSFTFSKN</sequence>
<accession>A0A3P7U4Q9</accession>
<evidence type="ECO:0000313" key="1">
    <source>
        <dbReference type="EMBL" id="VDO29476.1"/>
    </source>
</evidence>
<organism evidence="2 3">
    <name type="scientific">Heligmosomoides polygyrus</name>
    <name type="common">Parasitic roundworm</name>
    <dbReference type="NCBI Taxonomy" id="6339"/>
    <lineage>
        <taxon>Eukaryota</taxon>
        <taxon>Metazoa</taxon>
        <taxon>Ecdysozoa</taxon>
        <taxon>Nematoda</taxon>
        <taxon>Chromadorea</taxon>
        <taxon>Rhabditida</taxon>
        <taxon>Rhabditina</taxon>
        <taxon>Rhabditomorpha</taxon>
        <taxon>Strongyloidea</taxon>
        <taxon>Heligmosomidae</taxon>
        <taxon>Heligmosomoides</taxon>
    </lineage>
</organism>
<dbReference type="EMBL" id="UZAH01005641">
    <property type="protein sequence ID" value="VDO29476.1"/>
    <property type="molecule type" value="Genomic_DNA"/>
</dbReference>